<dbReference type="EMBL" id="JASCZI010241990">
    <property type="protein sequence ID" value="MED6208913.1"/>
    <property type="molecule type" value="Genomic_DNA"/>
</dbReference>
<sequence>MEEEAGWSVRLGNRPVLRSLQELPRLRPVLRHRQELPRVVQFCAVIRLSQLRRPRPPEALRHHSPAPKASYNNNSLVPWGRLHGLNDAIELYHISCLQRDCLHAPEKSKSKETNSEGAVNLAPDSQDKRLRKREKGSSPVFPFWHSSTLPVDTKFGTKIPHQSL</sequence>
<comment type="caution">
    <text evidence="2">The sequence shown here is derived from an EMBL/GenBank/DDBJ whole genome shotgun (WGS) entry which is preliminary data.</text>
</comment>
<proteinExistence type="predicted"/>
<keyword evidence="3" id="KW-1185">Reference proteome</keyword>
<organism evidence="2 3">
    <name type="scientific">Stylosanthes scabra</name>
    <dbReference type="NCBI Taxonomy" id="79078"/>
    <lineage>
        <taxon>Eukaryota</taxon>
        <taxon>Viridiplantae</taxon>
        <taxon>Streptophyta</taxon>
        <taxon>Embryophyta</taxon>
        <taxon>Tracheophyta</taxon>
        <taxon>Spermatophyta</taxon>
        <taxon>Magnoliopsida</taxon>
        <taxon>eudicotyledons</taxon>
        <taxon>Gunneridae</taxon>
        <taxon>Pentapetalae</taxon>
        <taxon>rosids</taxon>
        <taxon>fabids</taxon>
        <taxon>Fabales</taxon>
        <taxon>Fabaceae</taxon>
        <taxon>Papilionoideae</taxon>
        <taxon>50 kb inversion clade</taxon>
        <taxon>dalbergioids sensu lato</taxon>
        <taxon>Dalbergieae</taxon>
        <taxon>Pterocarpus clade</taxon>
        <taxon>Stylosanthes</taxon>
    </lineage>
</organism>
<evidence type="ECO:0000313" key="2">
    <source>
        <dbReference type="EMBL" id="MED6208913.1"/>
    </source>
</evidence>
<gene>
    <name evidence="2" type="ORF">PIB30_049619</name>
</gene>
<reference evidence="2 3" key="1">
    <citation type="journal article" date="2023" name="Plants (Basel)">
        <title>Bridging the Gap: Combining Genomics and Transcriptomics Approaches to Understand Stylosanthes scabra, an Orphan Legume from the Brazilian Caatinga.</title>
        <authorList>
            <person name="Ferreira-Neto J.R.C."/>
            <person name="da Silva M.D."/>
            <person name="Binneck E."/>
            <person name="de Melo N.F."/>
            <person name="da Silva R.H."/>
            <person name="de Melo A.L.T.M."/>
            <person name="Pandolfi V."/>
            <person name="Bustamante F.O."/>
            <person name="Brasileiro-Vidal A.C."/>
            <person name="Benko-Iseppon A.M."/>
        </authorList>
    </citation>
    <scope>NUCLEOTIDE SEQUENCE [LARGE SCALE GENOMIC DNA]</scope>
    <source>
        <tissue evidence="2">Leaves</tissue>
    </source>
</reference>
<evidence type="ECO:0000256" key="1">
    <source>
        <dbReference type="SAM" id="MobiDB-lite"/>
    </source>
</evidence>
<name>A0ABU6YJU3_9FABA</name>
<protein>
    <submittedName>
        <fullName evidence="2">Uncharacterized protein</fullName>
    </submittedName>
</protein>
<accession>A0ABU6YJU3</accession>
<evidence type="ECO:0000313" key="3">
    <source>
        <dbReference type="Proteomes" id="UP001341840"/>
    </source>
</evidence>
<feature type="region of interest" description="Disordered" evidence="1">
    <location>
        <begin position="107"/>
        <end position="139"/>
    </location>
</feature>
<dbReference type="Proteomes" id="UP001341840">
    <property type="component" value="Unassembled WGS sequence"/>
</dbReference>